<dbReference type="AlphaFoldDB" id="A0A167IX09"/>
<gene>
    <name evidence="3" type="ORF">NOR_01470</name>
</gene>
<protein>
    <submittedName>
        <fullName evidence="3">DNA polymerase II large subunit-like protein</fullName>
    </submittedName>
</protein>
<dbReference type="EMBL" id="AZHC01000003">
    <property type="protein sequence ID" value="OAA49547.1"/>
    <property type="molecule type" value="Genomic_DNA"/>
</dbReference>
<dbReference type="InterPro" id="IPR015034">
    <property type="entry name" value="Bles03"/>
</dbReference>
<evidence type="ECO:0000313" key="4">
    <source>
        <dbReference type="Proteomes" id="UP000243498"/>
    </source>
</evidence>
<comment type="caution">
    <text evidence="3">The sequence shown here is derived from an EMBL/GenBank/DDBJ whole genome shotgun (WGS) entry which is preliminary data.</text>
</comment>
<reference evidence="3 4" key="1">
    <citation type="journal article" date="2016" name="Genome Biol. Evol.">
        <title>Divergent and convergent evolution of fungal pathogenicity.</title>
        <authorList>
            <person name="Shang Y."/>
            <person name="Xiao G."/>
            <person name="Zheng P."/>
            <person name="Cen K."/>
            <person name="Zhan S."/>
            <person name="Wang C."/>
        </authorList>
    </citation>
    <scope>NUCLEOTIDE SEQUENCE [LARGE SCALE GENOMIC DNA]</scope>
    <source>
        <strain evidence="3 4">RCEF 4871</strain>
    </source>
</reference>
<dbReference type="Gene3D" id="3.30.760.10">
    <property type="entry name" value="RNA Cap, Translation Initiation Factor Eif4e"/>
    <property type="match status" value="1"/>
</dbReference>
<dbReference type="PANTHER" id="PTHR31977:SF1">
    <property type="entry name" value="UPF0696 PROTEIN C11ORF68"/>
    <property type="match status" value="1"/>
</dbReference>
<dbReference type="InterPro" id="IPR023398">
    <property type="entry name" value="TIF_eIF4e-like"/>
</dbReference>
<evidence type="ECO:0000256" key="2">
    <source>
        <dbReference type="SAM" id="MobiDB-lite"/>
    </source>
</evidence>
<keyword evidence="4" id="KW-1185">Reference proteome</keyword>
<dbReference type="SUPFAM" id="SSF55418">
    <property type="entry name" value="eIF4e-like"/>
    <property type="match status" value="1"/>
</dbReference>
<evidence type="ECO:0000313" key="3">
    <source>
        <dbReference type="EMBL" id="OAA49547.1"/>
    </source>
</evidence>
<dbReference type="OMA" id="RPIYYKC"/>
<organism evidence="3 4">
    <name type="scientific">Metarhizium rileyi (strain RCEF 4871)</name>
    <name type="common">Nomuraea rileyi</name>
    <dbReference type="NCBI Taxonomy" id="1649241"/>
    <lineage>
        <taxon>Eukaryota</taxon>
        <taxon>Fungi</taxon>
        <taxon>Dikarya</taxon>
        <taxon>Ascomycota</taxon>
        <taxon>Pezizomycotina</taxon>
        <taxon>Sordariomycetes</taxon>
        <taxon>Hypocreomycetidae</taxon>
        <taxon>Hypocreales</taxon>
        <taxon>Clavicipitaceae</taxon>
        <taxon>Metarhizium</taxon>
    </lineage>
</organism>
<comment type="similarity">
    <text evidence="1">Belongs to the UPF0696 family.</text>
</comment>
<proteinExistence type="inferred from homology"/>
<sequence>MDADDSDFYGKPEERQLLQARVDRFDACAWAKQHGVWAFGSPRPSGLVKSSKLHNPYAGVDCARQLSETVDDFLLRLPPATTEQSEDTPWIFICNPYVSQREKQDDNGGEFMRGNEHEAPAEEGSQLGRVVQGGMERLELLADLRQNLESSGKSAVFVKKELLQEQKQAVVDILRLAHVGKVRSGKWMLFCPSLEVNQVWGLVAKATAENKLGVAAKVNPRARSDDARKDRLICIYTADFQDKSDVGRVLQHLTSLKLVGSRRPTIYYKPDIFTYLGISHGNIWGLAASIYNSKTFR</sequence>
<feature type="region of interest" description="Disordered" evidence="2">
    <location>
        <begin position="103"/>
        <end position="123"/>
    </location>
</feature>
<accession>A0A167IX09</accession>
<dbReference type="Proteomes" id="UP000243498">
    <property type="component" value="Unassembled WGS sequence"/>
</dbReference>
<evidence type="ECO:0000256" key="1">
    <source>
        <dbReference type="ARBA" id="ARBA00010568"/>
    </source>
</evidence>
<name>A0A167IX09_METRR</name>
<dbReference type="PANTHER" id="PTHR31977">
    <property type="entry name" value="UPF0696 PROTEIN C11ORF68"/>
    <property type="match status" value="1"/>
</dbReference>
<dbReference type="OrthoDB" id="10067381at2759"/>
<dbReference type="Pfam" id="PF08939">
    <property type="entry name" value="Bles03"/>
    <property type="match status" value="1"/>
</dbReference>